<keyword evidence="2" id="KW-0472">Membrane</keyword>
<evidence type="ECO:0008006" key="5">
    <source>
        <dbReference type="Google" id="ProtNLM"/>
    </source>
</evidence>
<keyword evidence="2" id="KW-1133">Transmembrane helix</keyword>
<dbReference type="KEGG" id="dmm:dnm_036286"/>
<organism evidence="3 4">
    <name type="scientific">Desulfonema magnum</name>
    <dbReference type="NCBI Taxonomy" id="45655"/>
    <lineage>
        <taxon>Bacteria</taxon>
        <taxon>Pseudomonadati</taxon>
        <taxon>Thermodesulfobacteriota</taxon>
        <taxon>Desulfobacteria</taxon>
        <taxon>Desulfobacterales</taxon>
        <taxon>Desulfococcaceae</taxon>
        <taxon>Desulfonema</taxon>
    </lineage>
</organism>
<proteinExistence type="predicted"/>
<feature type="region of interest" description="Disordered" evidence="1">
    <location>
        <begin position="106"/>
        <end position="126"/>
    </location>
</feature>
<keyword evidence="2" id="KW-0812">Transmembrane</keyword>
<feature type="transmembrane region" description="Helical" evidence="2">
    <location>
        <begin position="20"/>
        <end position="36"/>
    </location>
</feature>
<evidence type="ECO:0000313" key="3">
    <source>
        <dbReference type="EMBL" id="QTA87596.1"/>
    </source>
</evidence>
<name>A0A975GN35_9BACT</name>
<accession>A0A975GN35</accession>
<reference evidence="3" key="1">
    <citation type="journal article" date="2021" name="Microb. Physiol.">
        <title>Proteogenomic Insights into the Physiology of Marine, Sulfate-Reducing, Filamentous Desulfonema limicola and Desulfonema magnum.</title>
        <authorList>
            <person name="Schnaars V."/>
            <person name="Wohlbrand L."/>
            <person name="Scheve S."/>
            <person name="Hinrichs C."/>
            <person name="Reinhardt R."/>
            <person name="Rabus R."/>
        </authorList>
    </citation>
    <scope>NUCLEOTIDE SEQUENCE</scope>
    <source>
        <strain evidence="3">4be13</strain>
    </source>
</reference>
<evidence type="ECO:0000313" key="4">
    <source>
        <dbReference type="Proteomes" id="UP000663722"/>
    </source>
</evidence>
<evidence type="ECO:0000256" key="1">
    <source>
        <dbReference type="SAM" id="MobiDB-lite"/>
    </source>
</evidence>
<protein>
    <recommendedName>
        <fullName evidence="5">Transposase</fullName>
    </recommendedName>
</protein>
<keyword evidence="4" id="KW-1185">Reference proteome</keyword>
<dbReference type="RefSeq" id="WP_207682719.1">
    <property type="nucleotide sequence ID" value="NZ_CP061800.1"/>
</dbReference>
<gene>
    <name evidence="3" type="ORF">dnm_036286</name>
</gene>
<sequence>MISIIESVISEFRQCFSRDAAFSWFSIVIFGLIIRFDHHGISSIVRWLMLDPACYDPMPRFFRAYSRESEELLKHWTRTAVSRYPLITFNGRPLLIGDGIKITKESSKTPGVKSLRQDSENSGKGEHIKGHHFGYVGLGGVLKLDLIRYLLN</sequence>
<evidence type="ECO:0000256" key="2">
    <source>
        <dbReference type="SAM" id="Phobius"/>
    </source>
</evidence>
<feature type="compositionally biased region" description="Basic and acidic residues" evidence="1">
    <location>
        <begin position="115"/>
        <end position="126"/>
    </location>
</feature>
<dbReference type="AlphaFoldDB" id="A0A975GN35"/>
<dbReference type="EMBL" id="CP061800">
    <property type="protein sequence ID" value="QTA87596.1"/>
    <property type="molecule type" value="Genomic_DNA"/>
</dbReference>
<dbReference type="Proteomes" id="UP000663722">
    <property type="component" value="Chromosome"/>
</dbReference>